<organism evidence="2 3">
    <name type="scientific">Ampelomyces quisqualis</name>
    <name type="common">Powdery mildew agent</name>
    <dbReference type="NCBI Taxonomy" id="50730"/>
    <lineage>
        <taxon>Eukaryota</taxon>
        <taxon>Fungi</taxon>
        <taxon>Dikarya</taxon>
        <taxon>Ascomycota</taxon>
        <taxon>Pezizomycotina</taxon>
        <taxon>Dothideomycetes</taxon>
        <taxon>Pleosporomycetidae</taxon>
        <taxon>Pleosporales</taxon>
        <taxon>Pleosporineae</taxon>
        <taxon>Phaeosphaeriaceae</taxon>
        <taxon>Ampelomyces</taxon>
    </lineage>
</organism>
<dbReference type="Pfam" id="PF24681">
    <property type="entry name" value="Kelch_KLHDC2_KLHL20_DRC7"/>
    <property type="match status" value="1"/>
</dbReference>
<evidence type="ECO:0008006" key="4">
    <source>
        <dbReference type="Google" id="ProtNLM"/>
    </source>
</evidence>
<dbReference type="InterPro" id="IPR006652">
    <property type="entry name" value="Kelch_1"/>
</dbReference>
<dbReference type="Gene3D" id="2.120.10.80">
    <property type="entry name" value="Kelch-type beta propeller"/>
    <property type="match status" value="2"/>
</dbReference>
<dbReference type="Pfam" id="PF01344">
    <property type="entry name" value="Kelch_1"/>
    <property type="match status" value="1"/>
</dbReference>
<dbReference type="PANTHER" id="PTHR45632:SF24">
    <property type="entry name" value="GALACTOSE OXIDASE"/>
    <property type="match status" value="1"/>
</dbReference>
<protein>
    <recommendedName>
        <fullName evidence="4">Kelch repeat-containing protein</fullName>
    </recommendedName>
</protein>
<reference evidence="2" key="1">
    <citation type="journal article" date="2020" name="Stud. Mycol.">
        <title>101 Dothideomycetes genomes: a test case for predicting lifestyles and emergence of pathogens.</title>
        <authorList>
            <person name="Haridas S."/>
            <person name="Albert R."/>
            <person name="Binder M."/>
            <person name="Bloem J."/>
            <person name="Labutti K."/>
            <person name="Salamov A."/>
            <person name="Andreopoulos B."/>
            <person name="Baker S."/>
            <person name="Barry K."/>
            <person name="Bills G."/>
            <person name="Bluhm B."/>
            <person name="Cannon C."/>
            <person name="Castanera R."/>
            <person name="Culley D."/>
            <person name="Daum C."/>
            <person name="Ezra D."/>
            <person name="Gonzalez J."/>
            <person name="Henrissat B."/>
            <person name="Kuo A."/>
            <person name="Liang C."/>
            <person name="Lipzen A."/>
            <person name="Lutzoni F."/>
            <person name="Magnuson J."/>
            <person name="Mondo S."/>
            <person name="Nolan M."/>
            <person name="Ohm R."/>
            <person name="Pangilinan J."/>
            <person name="Park H.-J."/>
            <person name="Ramirez L."/>
            <person name="Alfaro M."/>
            <person name="Sun H."/>
            <person name="Tritt A."/>
            <person name="Yoshinaga Y."/>
            <person name="Zwiers L.-H."/>
            <person name="Turgeon B."/>
            <person name="Goodwin S."/>
            <person name="Spatafora J."/>
            <person name="Crous P."/>
            <person name="Grigoriev I."/>
        </authorList>
    </citation>
    <scope>NUCLEOTIDE SEQUENCE</scope>
    <source>
        <strain evidence="2">HMLAC05119</strain>
    </source>
</reference>
<evidence type="ECO:0000256" key="1">
    <source>
        <dbReference type="SAM" id="SignalP"/>
    </source>
</evidence>
<dbReference type="AlphaFoldDB" id="A0A6A5QSE4"/>
<dbReference type="Proteomes" id="UP000800096">
    <property type="component" value="Unassembled WGS sequence"/>
</dbReference>
<feature type="chain" id="PRO_5025683441" description="Kelch repeat-containing protein" evidence="1">
    <location>
        <begin position="18"/>
        <end position="343"/>
    </location>
</feature>
<evidence type="ECO:0000313" key="2">
    <source>
        <dbReference type="EMBL" id="KAF1917474.1"/>
    </source>
</evidence>
<keyword evidence="3" id="KW-1185">Reference proteome</keyword>
<dbReference type="OrthoDB" id="45365at2759"/>
<dbReference type="InterPro" id="IPR015915">
    <property type="entry name" value="Kelch-typ_b-propeller"/>
</dbReference>
<name>A0A6A5QSE4_AMPQU</name>
<dbReference type="SUPFAM" id="SSF117281">
    <property type="entry name" value="Kelch motif"/>
    <property type="match status" value="1"/>
</dbReference>
<dbReference type="EMBL" id="ML979134">
    <property type="protein sequence ID" value="KAF1917474.1"/>
    <property type="molecule type" value="Genomic_DNA"/>
</dbReference>
<dbReference type="SMART" id="SM00612">
    <property type="entry name" value="Kelch"/>
    <property type="match status" value="5"/>
</dbReference>
<evidence type="ECO:0000313" key="3">
    <source>
        <dbReference type="Proteomes" id="UP000800096"/>
    </source>
</evidence>
<keyword evidence="1" id="KW-0732">Signal</keyword>
<sequence length="343" mass="37216">MFPTLIPLLLFFIPIHAHNPAWHTLSPIPLFPRQEHSTLFLPPSIIAILGGVIPTNSTSLIPPFATTPLMQFYNLSSNTWTFRAPLPLPMNHANAAVVNGTIYLLGGLIEHEDEQGRSWQASPASFAYCPVTNTWRALPPLPAAEARGSAAIGVHDGKIYLAGGMFDLEFYGAQVQNSMAVVSVFDTVTESWESVPAQAKFLPEPRDHAGAAVSAGKMYVVGGRDHGMPHVKDTVYVLDLSNLETGWSTSKARMLTPRGGVAAGLVGRKIYTFGGEGDMSRKSGVFEQVEAYDMETDRWESVGKMRMPRHGTYAVGVEGRVYIPGGGILQGGWPVAHFDVFVP</sequence>
<gene>
    <name evidence="2" type="ORF">BDU57DRAFT_167468</name>
</gene>
<dbReference type="PANTHER" id="PTHR45632">
    <property type="entry name" value="LD33804P"/>
    <property type="match status" value="1"/>
</dbReference>
<proteinExistence type="predicted"/>
<feature type="signal peptide" evidence="1">
    <location>
        <begin position="1"/>
        <end position="17"/>
    </location>
</feature>
<accession>A0A6A5QSE4</accession>